<dbReference type="KEGG" id="plj:28892401"/>
<comment type="caution">
    <text evidence="3">The sequence shown here is derived from an EMBL/GenBank/DDBJ whole genome shotgun (WGS) entry which is preliminary data.</text>
</comment>
<feature type="domain" description="DUF6536" evidence="2">
    <location>
        <begin position="14"/>
        <end position="166"/>
    </location>
</feature>
<evidence type="ECO:0000256" key="1">
    <source>
        <dbReference type="SAM" id="Phobius"/>
    </source>
</evidence>
<dbReference type="Pfam" id="PF20163">
    <property type="entry name" value="DUF6536"/>
    <property type="match status" value="1"/>
</dbReference>
<proteinExistence type="predicted"/>
<dbReference type="OMA" id="KYCLVQE"/>
<dbReference type="Proteomes" id="UP000078340">
    <property type="component" value="Unassembled WGS sequence"/>
</dbReference>
<feature type="transmembrane region" description="Helical" evidence="1">
    <location>
        <begin position="687"/>
        <end position="716"/>
    </location>
</feature>
<evidence type="ECO:0000259" key="2">
    <source>
        <dbReference type="Pfam" id="PF20163"/>
    </source>
</evidence>
<organism evidence="3 4">
    <name type="scientific">Purpureocillium lilacinum</name>
    <name type="common">Paecilomyces lilacinus</name>
    <dbReference type="NCBI Taxonomy" id="33203"/>
    <lineage>
        <taxon>Eukaryota</taxon>
        <taxon>Fungi</taxon>
        <taxon>Dikarya</taxon>
        <taxon>Ascomycota</taxon>
        <taxon>Pezizomycotina</taxon>
        <taxon>Sordariomycetes</taxon>
        <taxon>Hypocreomycetidae</taxon>
        <taxon>Hypocreales</taxon>
        <taxon>Ophiocordycipitaceae</taxon>
        <taxon>Purpureocillium</taxon>
    </lineage>
</organism>
<accession>A0A179GJ89</accession>
<protein>
    <recommendedName>
        <fullName evidence="2">DUF6536 domain-containing protein</fullName>
    </recommendedName>
</protein>
<dbReference type="PANTHER" id="PTHR35395:SF1">
    <property type="entry name" value="DUF6536 DOMAIN-CONTAINING PROTEIN"/>
    <property type="match status" value="1"/>
</dbReference>
<evidence type="ECO:0000313" key="3">
    <source>
        <dbReference type="EMBL" id="OAQ77917.1"/>
    </source>
</evidence>
<feature type="transmembrane region" description="Helical" evidence="1">
    <location>
        <begin position="20"/>
        <end position="41"/>
    </location>
</feature>
<reference evidence="3 4" key="1">
    <citation type="submission" date="2016-02" db="EMBL/GenBank/DDBJ databases">
        <title>Biosynthesis of antibiotic leucinostatins and their inhibition on Phytophthora in bio-control Purpureocillium lilacinum.</title>
        <authorList>
            <person name="Wang G."/>
            <person name="Liu Z."/>
            <person name="Lin R."/>
            <person name="Li E."/>
            <person name="Mao Z."/>
            <person name="Ling J."/>
            <person name="Yin W."/>
            <person name="Xie B."/>
        </authorList>
    </citation>
    <scope>NUCLEOTIDE SEQUENCE [LARGE SCALE GENOMIC DNA]</scope>
    <source>
        <strain evidence="3">PLFJ-1</strain>
    </source>
</reference>
<feature type="transmembrane region" description="Helical" evidence="1">
    <location>
        <begin position="534"/>
        <end position="561"/>
    </location>
</feature>
<dbReference type="AlphaFoldDB" id="A0A179GJ89"/>
<feature type="transmembrane region" description="Helical" evidence="1">
    <location>
        <begin position="598"/>
        <end position="619"/>
    </location>
</feature>
<dbReference type="EMBL" id="LSBI01000012">
    <property type="protein sequence ID" value="OAQ77917.1"/>
    <property type="molecule type" value="Genomic_DNA"/>
</dbReference>
<dbReference type="PANTHER" id="PTHR35395">
    <property type="entry name" value="DUF6536 DOMAIN-CONTAINING PROTEIN"/>
    <property type="match status" value="1"/>
</dbReference>
<dbReference type="STRING" id="33203.A0A179GJ89"/>
<feature type="transmembrane region" description="Helical" evidence="1">
    <location>
        <begin position="62"/>
        <end position="86"/>
    </location>
</feature>
<keyword evidence="1" id="KW-0472">Membrane</keyword>
<keyword evidence="1" id="KW-1133">Transmembrane helix</keyword>
<keyword evidence="1" id="KW-0812">Transmembrane</keyword>
<dbReference type="InterPro" id="IPR046623">
    <property type="entry name" value="DUF6536"/>
</dbReference>
<name>A0A179GJ89_PURLI</name>
<evidence type="ECO:0000313" key="4">
    <source>
        <dbReference type="Proteomes" id="UP000078340"/>
    </source>
</evidence>
<gene>
    <name evidence="3" type="ORF">VFPFJ_10284</name>
</gene>
<dbReference type="GeneID" id="28892401"/>
<sequence length="868" mass="96550">MWKRLSPLLCAPSWKRTAAINTVGVVILWAFLLSILIYGCVRTGRLESAFSLYEGPCSRSKTYNLLLHLFLNIISTLVLSSSSFFMQILSAPTRSELDTAHARSSWVHIGVPSLRNFLYQRPLKLACWLLLACSSIPLHLFFNSLVFEVRNVRATFGMTIAAESFVHGAKYFAPGASLWNTAVPYNCSILGLPGHEKNDKLCRQSNDDDSSIWRSEGYAPGEELIFPAMWMNESSATAANLALAATTASNWDRLDADACRKEFLYCGDGKGMEDYTNVVLVVNASNSPASGWSRKQVFPSMSNADSTFWKAILPEEESNSLWLHTNCVVMSTFEGGKCRNSCKSNLGLEGLTTDDIDIVDPSSNPHDTAWSFPFWSQKSLKEGILEAQMRSGFDARYDQLDVSYCLAEQAPQRCQIGVSNALLMAIVVCVSVKAVNCILLMARFVSREDNHPLVTLGDAIESLLRLPDPTTARMCTLEMRDIHVTWDRLLSRFRSSKGAEYSEAAEGAQLLNGEHSHRHVSPQARQWRRESSRYYLVVTVGSWLRAYAIFVTVLIVALYYFSKATGGTFRISGDFGISGKNKFVTQDQGSSDAYSGDFIRMVFLANVAQCVLSISYLNFNSLITRLSLAKEWALMGTGFRPLRVTDPEGEQVSTHFLGLPYSWNGGFYGSWTRSPTMRDNSLGLSDFGFVGLGYSTTAIMVSIIVFAVAICIPLVLSARKLPGNMVIVGNASQTKSMEALAAYLTDDCRRHVGPPAFLIARGAPPDYSMSNEEYAAEFNGMEHYQFDDHVVYDLVVDTQKLRAAARSEILVKFNSGETASRNFVWFLDFNEDGSKIVKVYQHNDVEEANKWLDGMKIRKKEAANARPE</sequence>